<accession>A0A1M7YDA1</accession>
<protein>
    <recommendedName>
        <fullName evidence="3">Glutaredoxin</fullName>
    </recommendedName>
</protein>
<sequence length="86" mass="9807">MNVTLYKSSLCPRCHLARKYLEQLKADQPDLEIEYVDILVSPRRTLSDGVRMIPAIKSGQDILSGIFLDKKTLAAFLDKIRQNSTR</sequence>
<dbReference type="InterPro" id="IPR036249">
    <property type="entry name" value="Thioredoxin-like_sf"/>
</dbReference>
<evidence type="ECO:0000313" key="2">
    <source>
        <dbReference type="Proteomes" id="UP000184603"/>
    </source>
</evidence>
<gene>
    <name evidence="1" type="ORF">SAMN02745220_03543</name>
</gene>
<dbReference type="AlphaFoldDB" id="A0A1M7YDA1"/>
<dbReference type="STRING" id="1121416.SAMN02745220_03543"/>
<dbReference type="OrthoDB" id="5432544at2"/>
<dbReference type="Proteomes" id="UP000184603">
    <property type="component" value="Unassembled WGS sequence"/>
</dbReference>
<evidence type="ECO:0008006" key="3">
    <source>
        <dbReference type="Google" id="ProtNLM"/>
    </source>
</evidence>
<dbReference type="RefSeq" id="WP_073614994.1">
    <property type="nucleotide sequence ID" value="NZ_FRFE01000019.1"/>
</dbReference>
<reference evidence="1 2" key="1">
    <citation type="submission" date="2016-12" db="EMBL/GenBank/DDBJ databases">
        <authorList>
            <person name="Song W.-J."/>
            <person name="Kurnit D.M."/>
        </authorList>
    </citation>
    <scope>NUCLEOTIDE SEQUENCE [LARGE SCALE GENOMIC DNA]</scope>
    <source>
        <strain evidence="1 2">DSM 18488</strain>
    </source>
</reference>
<keyword evidence="2" id="KW-1185">Reference proteome</keyword>
<organism evidence="1 2">
    <name type="scientific">Desulfopila aestuarii DSM 18488</name>
    <dbReference type="NCBI Taxonomy" id="1121416"/>
    <lineage>
        <taxon>Bacteria</taxon>
        <taxon>Pseudomonadati</taxon>
        <taxon>Thermodesulfobacteriota</taxon>
        <taxon>Desulfobulbia</taxon>
        <taxon>Desulfobulbales</taxon>
        <taxon>Desulfocapsaceae</taxon>
        <taxon>Desulfopila</taxon>
    </lineage>
</organism>
<dbReference type="SUPFAM" id="SSF52833">
    <property type="entry name" value="Thioredoxin-like"/>
    <property type="match status" value="1"/>
</dbReference>
<proteinExistence type="predicted"/>
<evidence type="ECO:0000313" key="1">
    <source>
        <dbReference type="EMBL" id="SHO50583.1"/>
    </source>
</evidence>
<dbReference type="EMBL" id="FRFE01000019">
    <property type="protein sequence ID" value="SHO50583.1"/>
    <property type="molecule type" value="Genomic_DNA"/>
</dbReference>
<dbReference type="Gene3D" id="3.40.30.10">
    <property type="entry name" value="Glutaredoxin"/>
    <property type="match status" value="1"/>
</dbReference>
<name>A0A1M7YDA1_9BACT</name>